<feature type="transmembrane region" description="Helical" evidence="2">
    <location>
        <begin position="77"/>
        <end position="99"/>
    </location>
</feature>
<protein>
    <recommendedName>
        <fullName evidence="5">MARVEL domain-containing protein</fullName>
    </recommendedName>
</protein>
<feature type="transmembrane region" description="Helical" evidence="2">
    <location>
        <begin position="53"/>
        <end position="72"/>
    </location>
</feature>
<feature type="compositionally biased region" description="Polar residues" evidence="1">
    <location>
        <begin position="243"/>
        <end position="259"/>
    </location>
</feature>
<reference evidence="3 4" key="1">
    <citation type="journal article" date="2016" name="Nat. Commun.">
        <title>Ectomycorrhizal ecology is imprinted in the genome of the dominant symbiotic fungus Cenococcum geophilum.</title>
        <authorList>
            <consortium name="DOE Joint Genome Institute"/>
            <person name="Peter M."/>
            <person name="Kohler A."/>
            <person name="Ohm R.A."/>
            <person name="Kuo A."/>
            <person name="Krutzmann J."/>
            <person name="Morin E."/>
            <person name="Arend M."/>
            <person name="Barry K.W."/>
            <person name="Binder M."/>
            <person name="Choi C."/>
            <person name="Clum A."/>
            <person name="Copeland A."/>
            <person name="Grisel N."/>
            <person name="Haridas S."/>
            <person name="Kipfer T."/>
            <person name="LaButti K."/>
            <person name="Lindquist E."/>
            <person name="Lipzen A."/>
            <person name="Maire R."/>
            <person name="Meier B."/>
            <person name="Mihaltcheva S."/>
            <person name="Molinier V."/>
            <person name="Murat C."/>
            <person name="Poggeler S."/>
            <person name="Quandt C.A."/>
            <person name="Sperisen C."/>
            <person name="Tritt A."/>
            <person name="Tisserant E."/>
            <person name="Crous P.W."/>
            <person name="Henrissat B."/>
            <person name="Nehls U."/>
            <person name="Egli S."/>
            <person name="Spatafora J.W."/>
            <person name="Grigoriev I.V."/>
            <person name="Martin F.M."/>
        </authorList>
    </citation>
    <scope>NUCLEOTIDE SEQUENCE [LARGE SCALE GENOMIC DNA]</scope>
    <source>
        <strain evidence="3 4">CBS 207.34</strain>
    </source>
</reference>
<feature type="region of interest" description="Disordered" evidence="1">
    <location>
        <begin position="232"/>
        <end position="271"/>
    </location>
</feature>
<feature type="transmembrane region" description="Helical" evidence="2">
    <location>
        <begin position="14"/>
        <end position="33"/>
    </location>
</feature>
<sequence length="298" mass="31418">MAIGGAFLRILQTFLYAVEFCCAAIILGIYSYFLATLADRNIGIPTWEKAVEGMSGAAVLYLIFAVLLTCFLGGKAFFAFLAIVLDILFCGAFIAIAVLTRDGARSCSGNNVHTPLGNGQSSARNGYGSGGFGAGRNQNTTYSVSLGTACRLNSAAFAVSIIGAILFLVSALVQLFLGRHHQKEKRYGPGPSNNYTSGSGNRKFWQRRQKNRGVQDAELGAVGGAATGGLVADKHYSRPSHETGYTGSTVAPNSATYENPNKPLHGGYHTAPTGAAVNPYGYDNTVPHHSPATTATNY</sequence>
<keyword evidence="4" id="KW-1185">Reference proteome</keyword>
<accession>A0A8E2JX71</accession>
<organism evidence="3 4">
    <name type="scientific">Glonium stellatum</name>
    <dbReference type="NCBI Taxonomy" id="574774"/>
    <lineage>
        <taxon>Eukaryota</taxon>
        <taxon>Fungi</taxon>
        <taxon>Dikarya</taxon>
        <taxon>Ascomycota</taxon>
        <taxon>Pezizomycotina</taxon>
        <taxon>Dothideomycetes</taxon>
        <taxon>Pleosporomycetidae</taxon>
        <taxon>Gloniales</taxon>
        <taxon>Gloniaceae</taxon>
        <taxon>Glonium</taxon>
    </lineage>
</organism>
<feature type="compositionally biased region" description="Polar residues" evidence="1">
    <location>
        <begin position="191"/>
        <end position="200"/>
    </location>
</feature>
<evidence type="ECO:0000256" key="2">
    <source>
        <dbReference type="SAM" id="Phobius"/>
    </source>
</evidence>
<evidence type="ECO:0000313" key="4">
    <source>
        <dbReference type="Proteomes" id="UP000250140"/>
    </source>
</evidence>
<feature type="compositionally biased region" description="Basic and acidic residues" evidence="1">
    <location>
        <begin position="232"/>
        <end position="241"/>
    </location>
</feature>
<proteinExistence type="predicted"/>
<name>A0A8E2JX71_9PEZI</name>
<evidence type="ECO:0008006" key="5">
    <source>
        <dbReference type="Google" id="ProtNLM"/>
    </source>
</evidence>
<feature type="region of interest" description="Disordered" evidence="1">
    <location>
        <begin position="279"/>
        <end position="298"/>
    </location>
</feature>
<keyword evidence="2" id="KW-0812">Transmembrane</keyword>
<keyword evidence="2" id="KW-0472">Membrane</keyword>
<dbReference type="OrthoDB" id="5342507at2759"/>
<gene>
    <name evidence="3" type="ORF">AOQ84DRAFT_284320</name>
</gene>
<dbReference type="Proteomes" id="UP000250140">
    <property type="component" value="Unassembled WGS sequence"/>
</dbReference>
<feature type="region of interest" description="Disordered" evidence="1">
    <location>
        <begin position="183"/>
        <end position="202"/>
    </location>
</feature>
<evidence type="ECO:0000256" key="1">
    <source>
        <dbReference type="SAM" id="MobiDB-lite"/>
    </source>
</evidence>
<dbReference type="EMBL" id="KV748823">
    <property type="protein sequence ID" value="OCL12843.1"/>
    <property type="molecule type" value="Genomic_DNA"/>
</dbReference>
<evidence type="ECO:0000313" key="3">
    <source>
        <dbReference type="EMBL" id="OCL12843.1"/>
    </source>
</evidence>
<dbReference type="AlphaFoldDB" id="A0A8E2JX71"/>
<feature type="transmembrane region" description="Helical" evidence="2">
    <location>
        <begin position="155"/>
        <end position="177"/>
    </location>
</feature>
<keyword evidence="2" id="KW-1133">Transmembrane helix</keyword>